<gene>
    <name evidence="1" type="ORF">EJC49_07210</name>
</gene>
<evidence type="ECO:0000313" key="1">
    <source>
        <dbReference type="EMBL" id="RST87051.1"/>
    </source>
</evidence>
<dbReference type="AlphaFoldDB" id="A0A429Z012"/>
<dbReference type="RefSeq" id="WP_126698791.1">
    <property type="nucleotide sequence ID" value="NZ_RWKW01000026.1"/>
</dbReference>
<sequence length="85" mass="9394">MTTRTTQSTVRFSSAALLPGLDEPLPAGEYRVDQDEESIDDLSRTAWRRTGTFLHIPAIGSPSMTRQMLPITQADLDAALQKDMT</sequence>
<dbReference type="OrthoDB" id="8378722at2"/>
<organism evidence="1 2">
    <name type="scientific">Aquibium carbonis</name>
    <dbReference type="NCBI Taxonomy" id="2495581"/>
    <lineage>
        <taxon>Bacteria</taxon>
        <taxon>Pseudomonadati</taxon>
        <taxon>Pseudomonadota</taxon>
        <taxon>Alphaproteobacteria</taxon>
        <taxon>Hyphomicrobiales</taxon>
        <taxon>Phyllobacteriaceae</taxon>
        <taxon>Aquibium</taxon>
    </lineage>
</organism>
<reference evidence="1 2" key="1">
    <citation type="submission" date="2018-12" db="EMBL/GenBank/DDBJ databases">
        <title>Mesorhizobium carbonis sp. nov., isolated from coal mine water.</title>
        <authorList>
            <person name="Xin W."/>
            <person name="Xu Z."/>
            <person name="Xiang F."/>
            <person name="Zhang J."/>
            <person name="Xi L."/>
            <person name="Liu J."/>
        </authorList>
    </citation>
    <scope>NUCLEOTIDE SEQUENCE [LARGE SCALE GENOMIC DNA]</scope>
    <source>
        <strain evidence="1 2">B2.3</strain>
    </source>
</reference>
<name>A0A429Z012_9HYPH</name>
<keyword evidence="2" id="KW-1185">Reference proteome</keyword>
<proteinExistence type="predicted"/>
<accession>A0A429Z012</accession>
<protein>
    <submittedName>
        <fullName evidence="1">Uncharacterized protein</fullName>
    </submittedName>
</protein>
<dbReference type="Proteomes" id="UP000278398">
    <property type="component" value="Unassembled WGS sequence"/>
</dbReference>
<evidence type="ECO:0000313" key="2">
    <source>
        <dbReference type="Proteomes" id="UP000278398"/>
    </source>
</evidence>
<dbReference type="EMBL" id="RWKW01000026">
    <property type="protein sequence ID" value="RST87051.1"/>
    <property type="molecule type" value="Genomic_DNA"/>
</dbReference>
<comment type="caution">
    <text evidence="1">The sequence shown here is derived from an EMBL/GenBank/DDBJ whole genome shotgun (WGS) entry which is preliminary data.</text>
</comment>